<reference evidence="1 2" key="1">
    <citation type="journal article" date="2018" name="Nat. Ecol. Evol.">
        <title>Shark genomes provide insights into elasmobranch evolution and the origin of vertebrates.</title>
        <authorList>
            <person name="Hara Y"/>
            <person name="Yamaguchi K"/>
            <person name="Onimaru K"/>
            <person name="Kadota M"/>
            <person name="Koyanagi M"/>
            <person name="Keeley SD"/>
            <person name="Tatsumi K"/>
            <person name="Tanaka K"/>
            <person name="Motone F"/>
            <person name="Kageyama Y"/>
            <person name="Nozu R"/>
            <person name="Adachi N"/>
            <person name="Nishimura O"/>
            <person name="Nakagawa R"/>
            <person name="Tanegashima C"/>
            <person name="Kiyatake I"/>
            <person name="Matsumoto R"/>
            <person name="Murakumo K"/>
            <person name="Nishida K"/>
            <person name="Terakita A"/>
            <person name="Kuratani S"/>
            <person name="Sato K"/>
            <person name="Hyodo S Kuraku.S."/>
        </authorList>
    </citation>
    <scope>NUCLEOTIDE SEQUENCE [LARGE SCALE GENOMIC DNA]</scope>
</reference>
<dbReference type="AlphaFoldDB" id="A0A401TQ00"/>
<dbReference type="EMBL" id="BEZZ01147775">
    <property type="protein sequence ID" value="GCC44737.1"/>
    <property type="molecule type" value="Genomic_DNA"/>
</dbReference>
<sequence>MVERVNGTLKDKLSKISTSANRKWVDALPLALVSHRLQTIMMPHVTLTSRSKPVSKSRDLYYRPNLKQRELELTQCMQQLTIMNETIHKQEKLRVLVSAKEAGTTQRADQICV</sequence>
<protein>
    <submittedName>
        <fullName evidence="1">Uncharacterized protein</fullName>
    </submittedName>
</protein>
<comment type="caution">
    <text evidence="1">The sequence shown here is derived from an EMBL/GenBank/DDBJ whole genome shotgun (WGS) entry which is preliminary data.</text>
</comment>
<gene>
    <name evidence="1" type="ORF">chiPu_0029081</name>
</gene>
<proteinExistence type="predicted"/>
<name>A0A401TQ00_CHIPU</name>
<dbReference type="STRING" id="137246.A0A401TQ00"/>
<accession>A0A401TQ00</accession>
<keyword evidence="2" id="KW-1185">Reference proteome</keyword>
<evidence type="ECO:0000313" key="1">
    <source>
        <dbReference type="EMBL" id="GCC44737.1"/>
    </source>
</evidence>
<evidence type="ECO:0000313" key="2">
    <source>
        <dbReference type="Proteomes" id="UP000287033"/>
    </source>
</evidence>
<organism evidence="1 2">
    <name type="scientific">Chiloscyllium punctatum</name>
    <name type="common">Brownbanded bambooshark</name>
    <name type="synonym">Hemiscyllium punctatum</name>
    <dbReference type="NCBI Taxonomy" id="137246"/>
    <lineage>
        <taxon>Eukaryota</taxon>
        <taxon>Metazoa</taxon>
        <taxon>Chordata</taxon>
        <taxon>Craniata</taxon>
        <taxon>Vertebrata</taxon>
        <taxon>Chondrichthyes</taxon>
        <taxon>Elasmobranchii</taxon>
        <taxon>Galeomorphii</taxon>
        <taxon>Galeoidea</taxon>
        <taxon>Orectolobiformes</taxon>
        <taxon>Hemiscylliidae</taxon>
        <taxon>Chiloscyllium</taxon>
    </lineage>
</organism>
<dbReference type="Proteomes" id="UP000287033">
    <property type="component" value="Unassembled WGS sequence"/>
</dbReference>